<dbReference type="GO" id="GO:0030425">
    <property type="term" value="C:dendrite"/>
    <property type="evidence" value="ECO:0007669"/>
    <property type="project" value="TreeGrafter"/>
</dbReference>
<evidence type="ECO:0000256" key="15">
    <source>
        <dbReference type="ARBA" id="ARBA00023170"/>
    </source>
</evidence>
<feature type="domain" description="SAM" evidence="24">
    <location>
        <begin position="878"/>
        <end position="942"/>
    </location>
</feature>
<evidence type="ECO:0000259" key="23">
    <source>
        <dbReference type="PROSITE" id="PS50011"/>
    </source>
</evidence>
<dbReference type="Pfam" id="PF00041">
    <property type="entry name" value="fn3"/>
    <property type="match status" value="1"/>
</dbReference>
<evidence type="ECO:0000256" key="5">
    <source>
        <dbReference type="ARBA" id="ARBA00022679"/>
    </source>
</evidence>
<keyword evidence="15" id="KW-0675">Receptor</keyword>
<keyword evidence="6 22" id="KW-0812">Transmembrane</keyword>
<feature type="transmembrane region" description="Helical" evidence="22">
    <location>
        <begin position="516"/>
        <end position="539"/>
    </location>
</feature>
<evidence type="ECO:0000256" key="12">
    <source>
        <dbReference type="ARBA" id="ARBA00022989"/>
    </source>
</evidence>
<dbReference type="PRINTS" id="PR00109">
    <property type="entry name" value="TYRKINASE"/>
</dbReference>
<keyword evidence="14" id="KW-0829">Tyrosine-protein kinase</keyword>
<feature type="disulfide bond" evidence="19">
    <location>
        <begin position="96"/>
        <end position="106"/>
    </location>
</feature>
<name>A0A7M5WJ64_9CNID</name>
<keyword evidence="3" id="KW-1003">Cell membrane</keyword>
<dbReference type="Gene3D" id="2.60.40.10">
    <property type="entry name" value="Immunoglobulins"/>
    <property type="match status" value="2"/>
</dbReference>
<dbReference type="PANTHER" id="PTHR46877">
    <property type="entry name" value="EPH RECEPTOR A5"/>
    <property type="match status" value="1"/>
</dbReference>
<feature type="region of interest" description="Disordered" evidence="21">
    <location>
        <begin position="944"/>
        <end position="970"/>
    </location>
</feature>
<dbReference type="GO" id="GO:0005005">
    <property type="term" value="F:transmembrane-ephrin receptor activity"/>
    <property type="evidence" value="ECO:0007669"/>
    <property type="project" value="TreeGrafter"/>
</dbReference>
<feature type="active site" description="Proton acceptor" evidence="17">
    <location>
        <position position="721"/>
    </location>
</feature>
<dbReference type="PROSITE" id="PS51550">
    <property type="entry name" value="EPH_LBD"/>
    <property type="match status" value="1"/>
</dbReference>
<accession>A0A7M5WJ64</accession>
<keyword evidence="11 18" id="KW-0067">ATP-binding</keyword>
<keyword evidence="5" id="KW-0808">Transferase</keyword>
<keyword evidence="19" id="KW-1015">Disulfide bond</keyword>
<dbReference type="AlphaFoldDB" id="A0A7M5WJ64"/>
<evidence type="ECO:0000256" key="19">
    <source>
        <dbReference type="PIRSR" id="PIRSR000666-3"/>
    </source>
</evidence>
<dbReference type="PROSITE" id="PS00107">
    <property type="entry name" value="PROTEIN_KINASE_ATP"/>
    <property type="match status" value="1"/>
</dbReference>
<evidence type="ECO:0000259" key="25">
    <source>
        <dbReference type="PROSITE" id="PS50853"/>
    </source>
</evidence>
<dbReference type="InterPro" id="IPR001245">
    <property type="entry name" value="Ser-Thr/Tyr_kinase_cat_dom"/>
</dbReference>
<evidence type="ECO:0000256" key="17">
    <source>
        <dbReference type="PIRSR" id="PIRSR000666-1"/>
    </source>
</evidence>
<dbReference type="Pfam" id="PF07647">
    <property type="entry name" value="SAM_2"/>
    <property type="match status" value="1"/>
</dbReference>
<dbReference type="Gene3D" id="2.60.40.1770">
    <property type="entry name" value="ephrin a2 ectodomain"/>
    <property type="match status" value="1"/>
</dbReference>
<evidence type="ECO:0000256" key="13">
    <source>
        <dbReference type="ARBA" id="ARBA00023136"/>
    </source>
</evidence>
<evidence type="ECO:0000256" key="9">
    <source>
        <dbReference type="ARBA" id="ARBA00022741"/>
    </source>
</evidence>
<dbReference type="SMART" id="SM00454">
    <property type="entry name" value="SAM"/>
    <property type="match status" value="1"/>
</dbReference>
<evidence type="ECO:0000259" key="24">
    <source>
        <dbReference type="PROSITE" id="PS50105"/>
    </source>
</evidence>
<keyword evidence="8" id="KW-0677">Repeat</keyword>
<feature type="binding site" evidence="18 20">
    <location>
        <position position="628"/>
    </location>
    <ligand>
        <name>ATP</name>
        <dbReference type="ChEBI" id="CHEBI:30616"/>
    </ligand>
</feature>
<evidence type="ECO:0000313" key="27">
    <source>
        <dbReference type="EnsemblMetazoa" id="CLYHEMP003621.1"/>
    </source>
</evidence>
<keyword evidence="9 18" id="KW-0547">Nucleotide-binding</keyword>
<dbReference type="EC" id="2.7.10.1" evidence="2"/>
<keyword evidence="7" id="KW-0732">Signal</keyword>
<dbReference type="RefSeq" id="XP_066926548.1">
    <property type="nucleotide sequence ID" value="XM_067070447.1"/>
</dbReference>
<feature type="domain" description="Eph LBD" evidence="26">
    <location>
        <begin position="1"/>
        <end position="201"/>
    </location>
</feature>
<evidence type="ECO:0000256" key="16">
    <source>
        <dbReference type="ARBA" id="ARBA00023180"/>
    </source>
</evidence>
<keyword evidence="16" id="KW-0325">Glycoprotein</keyword>
<dbReference type="GO" id="GO:0007411">
    <property type="term" value="P:axon guidance"/>
    <property type="evidence" value="ECO:0007669"/>
    <property type="project" value="TreeGrafter"/>
</dbReference>
<feature type="domain" description="Fibronectin type-III" evidence="25">
    <location>
        <begin position="326"/>
        <end position="418"/>
    </location>
</feature>
<dbReference type="GeneID" id="136813932"/>
<dbReference type="SMART" id="SM00060">
    <property type="entry name" value="FN3"/>
    <property type="match status" value="2"/>
</dbReference>
<dbReference type="InterPro" id="IPR013761">
    <property type="entry name" value="SAM/pointed_sf"/>
</dbReference>
<dbReference type="PIRSF" id="PIRSF000666">
    <property type="entry name" value="TyrPK_ephrin_receptor"/>
    <property type="match status" value="1"/>
</dbReference>
<evidence type="ECO:0000256" key="18">
    <source>
        <dbReference type="PIRSR" id="PIRSR000666-2"/>
    </source>
</evidence>
<evidence type="ECO:0000256" key="22">
    <source>
        <dbReference type="SAM" id="Phobius"/>
    </source>
</evidence>
<evidence type="ECO:0000256" key="1">
    <source>
        <dbReference type="ARBA" id="ARBA00004251"/>
    </source>
</evidence>
<dbReference type="SUPFAM" id="SSF49265">
    <property type="entry name" value="Fibronectin type III"/>
    <property type="match status" value="1"/>
</dbReference>
<dbReference type="GO" id="GO:0005524">
    <property type="term" value="F:ATP binding"/>
    <property type="evidence" value="ECO:0007669"/>
    <property type="project" value="UniProtKB-UniRule"/>
</dbReference>
<dbReference type="InterPro" id="IPR017441">
    <property type="entry name" value="Protein_kinase_ATP_BS"/>
</dbReference>
<dbReference type="Proteomes" id="UP000594262">
    <property type="component" value="Unplaced"/>
</dbReference>
<evidence type="ECO:0000256" key="20">
    <source>
        <dbReference type="PROSITE-ProRule" id="PRU10141"/>
    </source>
</evidence>
<dbReference type="PANTHER" id="PTHR46877:SF14">
    <property type="entry name" value="RECEPTOR PROTEIN-TYROSINE KINASE"/>
    <property type="match status" value="1"/>
</dbReference>
<dbReference type="SMART" id="SM00219">
    <property type="entry name" value="TyrKc"/>
    <property type="match status" value="1"/>
</dbReference>
<evidence type="ECO:0000256" key="10">
    <source>
        <dbReference type="ARBA" id="ARBA00022777"/>
    </source>
</evidence>
<evidence type="ECO:0000256" key="21">
    <source>
        <dbReference type="SAM" id="MobiDB-lite"/>
    </source>
</evidence>
<dbReference type="PROSITE" id="PS00109">
    <property type="entry name" value="PROTEIN_KINASE_TYR"/>
    <property type="match status" value="1"/>
</dbReference>
<dbReference type="Gene3D" id="1.10.150.50">
    <property type="entry name" value="Transcription Factor, Ets-1"/>
    <property type="match status" value="1"/>
</dbReference>
<evidence type="ECO:0000256" key="8">
    <source>
        <dbReference type="ARBA" id="ARBA00022737"/>
    </source>
</evidence>
<dbReference type="EnsemblMetazoa" id="CLYHEMT003621.1">
    <property type="protein sequence ID" value="CLYHEMP003621.1"/>
    <property type="gene ID" value="CLYHEMG003621"/>
</dbReference>
<dbReference type="PROSITE" id="PS50853">
    <property type="entry name" value="FN3"/>
    <property type="match status" value="1"/>
</dbReference>
<comment type="subcellular location">
    <subcellularLocation>
        <location evidence="1">Cell membrane</location>
        <topology evidence="1">Single-pass type I membrane protein</topology>
    </subcellularLocation>
</comment>
<evidence type="ECO:0000256" key="2">
    <source>
        <dbReference type="ARBA" id="ARBA00011902"/>
    </source>
</evidence>
<dbReference type="Gene3D" id="2.10.50.10">
    <property type="entry name" value="Tumor Necrosis Factor Receptor, subunit A, domain 2"/>
    <property type="match status" value="1"/>
</dbReference>
<dbReference type="InterPro" id="IPR001660">
    <property type="entry name" value="SAM"/>
</dbReference>
<evidence type="ECO:0000256" key="6">
    <source>
        <dbReference type="ARBA" id="ARBA00022692"/>
    </source>
</evidence>
<evidence type="ECO:0000256" key="7">
    <source>
        <dbReference type="ARBA" id="ARBA00022729"/>
    </source>
</evidence>
<keyword evidence="28" id="KW-1185">Reference proteome</keyword>
<dbReference type="InterPro" id="IPR001090">
    <property type="entry name" value="Ephrin_rcpt_lig-bd_dom"/>
</dbReference>
<evidence type="ECO:0000256" key="14">
    <source>
        <dbReference type="ARBA" id="ARBA00023137"/>
    </source>
</evidence>
<dbReference type="InterPro" id="IPR020635">
    <property type="entry name" value="Tyr_kinase_cat_dom"/>
</dbReference>
<dbReference type="InterPro" id="IPR027936">
    <property type="entry name" value="Eph_TM"/>
</dbReference>
<keyword evidence="10" id="KW-0418">Kinase</keyword>
<organism evidence="27 28">
    <name type="scientific">Clytia hemisphaerica</name>
    <dbReference type="NCBI Taxonomy" id="252671"/>
    <lineage>
        <taxon>Eukaryota</taxon>
        <taxon>Metazoa</taxon>
        <taxon>Cnidaria</taxon>
        <taxon>Hydrozoa</taxon>
        <taxon>Hydroidolina</taxon>
        <taxon>Leptothecata</taxon>
        <taxon>Obeliida</taxon>
        <taxon>Clytiidae</taxon>
        <taxon>Clytia</taxon>
    </lineage>
</organism>
<protein>
    <recommendedName>
        <fullName evidence="2">receptor protein-tyrosine kinase</fullName>
        <ecNumber evidence="2">2.7.10.1</ecNumber>
    </recommendedName>
</protein>
<dbReference type="FunFam" id="1.10.510.10:FF:000268">
    <property type="entry name" value="Receptor protein-tyrosine kinase"/>
    <property type="match status" value="1"/>
</dbReference>
<dbReference type="Gene3D" id="2.60.120.260">
    <property type="entry name" value="Galactose-binding domain-like"/>
    <property type="match status" value="1"/>
</dbReference>
<dbReference type="Pfam" id="PF07714">
    <property type="entry name" value="PK_Tyr_Ser-Thr"/>
    <property type="match status" value="1"/>
</dbReference>
<dbReference type="OrthoDB" id="4062651at2759"/>
<dbReference type="PROSITE" id="PS50105">
    <property type="entry name" value="SAM_DOMAIN"/>
    <property type="match status" value="1"/>
</dbReference>
<dbReference type="InterPro" id="IPR008266">
    <property type="entry name" value="Tyr_kinase_AS"/>
</dbReference>
<evidence type="ECO:0000259" key="26">
    <source>
        <dbReference type="PROSITE" id="PS51550"/>
    </source>
</evidence>
<proteinExistence type="predicted"/>
<dbReference type="Pfam" id="PF14575">
    <property type="entry name" value="EphA2_TM"/>
    <property type="match status" value="1"/>
</dbReference>
<evidence type="ECO:0000256" key="11">
    <source>
        <dbReference type="ARBA" id="ARBA00022840"/>
    </source>
</evidence>
<sequence length="970" mass="108712">MGLCQNILIFTSLLHHLSSNKVFISDVFGRKGFTEDWNKDNDKCVGTSSWYLERNDKTNPKFQVCFSRYCFLESTSYPITSVNTIYADAKFTGRYCNALALPNPDCGENITVNAIILDTFPNTKTHNTPTEQEVNLPVMDDLKVPIPQKDGKPSFFEAKQTITYDNKLNKKYIRYLFDSKMGCGSISGFEIYYYKCPSATSSLAVFGVNNAPSLSDDAKEYEGKCVDNAVEVGNEKLTMKCAWNGTVQSITGQCVCLKGYEKENNQCKICDSQHFKPTQGNEKCTRCGLNSRSSIDKTTCNCLHKYKREVIEINNPLAVCYKIPDVPSAISFSNITRNSVEITWSHPSQINKTNIYIVDCNDCPSGVFPKTTTDKFITINGLGAFADYEISVTFSSEVSRMIGENQTSKFESFKTLPGPPGKVRNLRQKSLDGGKVELSWDPPFAKGGNLITYLLTYGGSTKKTTLTTYIIESDAEDQTFTVKIAAQVSVGGQLLTGESSTFKDKISVKGGVALDMAIGVGVGVVLLVIIIAIIAFYIYRKKHPPYAQAVRLENGQVELKTRFLSFPGSKLYVDPMTYGAVDEAVQEFAFELDQKSLTIGQLLGGGEFADVYKGTLFKNGKSKEVAIKTLKQSATKHDRDDFLSEAAIVGQFTDPNVISLEGVVLKERPNVIVLEYMANGSLDKYLQKHDMQLTNLQLLGMARGVASGMKYLNELGFIHRDLAARNILVDEYRVCKVSDFGMSREIKVDETYDTQGGKIPVRWTAPESIQYKKFTTASDAWSYGILLWEIMSYGERPYWDWGNYEVLERLNQGYRLPPPMNCPKVIHDLMLHCWKKDRTKRPRMVEIRDQIEKWIRSPDLLETTVTVVTKTDENLDYTVLQTINKWLDAIGMAKYTENFIEKGYATPRQILSLTLEDLEELGIAPIGHRKKIFKAIQNTKQQVEQRHNSVSVGTGGRKKTFSLPKKGGAS</sequence>
<dbReference type="InterPro" id="IPR016257">
    <property type="entry name" value="Tyr_kinase_ephrin_rcpt"/>
</dbReference>
<evidence type="ECO:0000256" key="4">
    <source>
        <dbReference type="ARBA" id="ARBA00022553"/>
    </source>
</evidence>
<evidence type="ECO:0000256" key="3">
    <source>
        <dbReference type="ARBA" id="ARBA00022475"/>
    </source>
</evidence>
<dbReference type="InterPro" id="IPR036116">
    <property type="entry name" value="FN3_sf"/>
</dbReference>
<dbReference type="InterPro" id="IPR003961">
    <property type="entry name" value="FN3_dom"/>
</dbReference>
<dbReference type="Gene3D" id="3.30.200.20">
    <property type="entry name" value="Phosphorylase Kinase, domain 1"/>
    <property type="match status" value="1"/>
</dbReference>
<dbReference type="SUPFAM" id="SSF56112">
    <property type="entry name" value="Protein kinase-like (PK-like)"/>
    <property type="match status" value="1"/>
</dbReference>
<keyword evidence="13 22" id="KW-0472">Membrane</keyword>
<dbReference type="InterPro" id="IPR011009">
    <property type="entry name" value="Kinase-like_dom_sf"/>
</dbReference>
<dbReference type="Gene3D" id="1.10.510.10">
    <property type="entry name" value="Transferase(Phosphotransferase) domain 1"/>
    <property type="match status" value="1"/>
</dbReference>
<keyword evidence="12 22" id="KW-1133">Transmembrane helix</keyword>
<dbReference type="InterPro" id="IPR000719">
    <property type="entry name" value="Prot_kinase_dom"/>
</dbReference>
<feature type="domain" description="Protein kinase" evidence="23">
    <location>
        <begin position="597"/>
        <end position="855"/>
    </location>
</feature>
<dbReference type="InterPro" id="IPR013783">
    <property type="entry name" value="Ig-like_fold"/>
</dbReference>
<evidence type="ECO:0000313" key="28">
    <source>
        <dbReference type="Proteomes" id="UP000594262"/>
    </source>
</evidence>
<dbReference type="PROSITE" id="PS50011">
    <property type="entry name" value="PROTEIN_KINASE_DOM"/>
    <property type="match status" value="1"/>
</dbReference>
<dbReference type="CDD" id="cd00063">
    <property type="entry name" value="FN3"/>
    <property type="match status" value="2"/>
</dbReference>
<keyword evidence="4" id="KW-0597">Phosphoprotein</keyword>
<dbReference type="GO" id="GO:0005886">
    <property type="term" value="C:plasma membrane"/>
    <property type="evidence" value="ECO:0007669"/>
    <property type="project" value="UniProtKB-SubCell"/>
</dbReference>
<dbReference type="InterPro" id="IPR050449">
    <property type="entry name" value="Ephrin_rcpt_TKs"/>
</dbReference>
<dbReference type="SUPFAM" id="SSF47769">
    <property type="entry name" value="SAM/Pointed domain"/>
    <property type="match status" value="1"/>
</dbReference>
<reference evidence="27" key="1">
    <citation type="submission" date="2021-01" db="UniProtKB">
        <authorList>
            <consortium name="EnsemblMetazoa"/>
        </authorList>
    </citation>
    <scope>IDENTIFICATION</scope>
</reference>